<dbReference type="EMBL" id="CACVKT020005206">
    <property type="protein sequence ID" value="CAC5393645.1"/>
    <property type="molecule type" value="Genomic_DNA"/>
</dbReference>
<evidence type="ECO:0000313" key="3">
    <source>
        <dbReference type="Proteomes" id="UP000507470"/>
    </source>
</evidence>
<evidence type="ECO:0000313" key="2">
    <source>
        <dbReference type="EMBL" id="CAC5393645.1"/>
    </source>
</evidence>
<dbReference type="OrthoDB" id="6179444at2759"/>
<evidence type="ECO:0000256" key="1">
    <source>
        <dbReference type="SAM" id="Phobius"/>
    </source>
</evidence>
<organism evidence="2 3">
    <name type="scientific">Mytilus coruscus</name>
    <name type="common">Sea mussel</name>
    <dbReference type="NCBI Taxonomy" id="42192"/>
    <lineage>
        <taxon>Eukaryota</taxon>
        <taxon>Metazoa</taxon>
        <taxon>Spiralia</taxon>
        <taxon>Lophotrochozoa</taxon>
        <taxon>Mollusca</taxon>
        <taxon>Bivalvia</taxon>
        <taxon>Autobranchia</taxon>
        <taxon>Pteriomorphia</taxon>
        <taxon>Mytilida</taxon>
        <taxon>Mytiloidea</taxon>
        <taxon>Mytilidae</taxon>
        <taxon>Mytilinae</taxon>
        <taxon>Mytilus</taxon>
    </lineage>
</organism>
<proteinExistence type="predicted"/>
<dbReference type="Proteomes" id="UP000507470">
    <property type="component" value="Unassembled WGS sequence"/>
</dbReference>
<gene>
    <name evidence="2" type="ORF">MCOR_28490</name>
</gene>
<protein>
    <recommendedName>
        <fullName evidence="4">Mab-21-like HhH/H2TH-like domain-containing protein</fullName>
    </recommendedName>
</protein>
<keyword evidence="1" id="KW-0472">Membrane</keyword>
<feature type="transmembrane region" description="Helical" evidence="1">
    <location>
        <begin position="402"/>
        <end position="421"/>
    </location>
</feature>
<sequence>MSTSKHESWKSFNYVCQKFGTDEMVRLRRNIYSLWDLIGYGHTSYCQISSGSAVEGLDMIGSDVDIMVLMMDVVVCTSERDAKTIDKRNHIFIMDTDSTNPCYALLRVPKNVRFHENDHDFLVHKGQDLFLSSQLFKLHQQNLISLYGVQFKIHGPCLTTENDKADIATCFRFTKDGRIQMIGLLQEIYRQGWRCFRVSDTFSSAFHTIYDPNHNSVTIHQMILPLIQYMAELFERMENSLVLLKKILHFSGAKLATNLIVFLLAKSHNLKVQRNTTAHYYNNKLQYHQFKQQQSRLFISKHAEICEIGWLFLATVFYRQKRYHIVLELVSHVLSRTVKEDIVTQYIMRIPDDIHFTQLHRRIDVMPAMLILKMLVNSVMFFEWDSSLIPDELEIEVTGTRFSLSPIILTHLLMFLSNYHLGNFMSCMRSLRSLETNAHGAYIRKKIGIVQIISFFLCLGIAYEMMGHLDGAHECFSTCVSLDKWNTTKAAFPLSKLYTKYC</sequence>
<reference evidence="2 3" key="1">
    <citation type="submission" date="2020-06" db="EMBL/GenBank/DDBJ databases">
        <authorList>
            <person name="Li R."/>
            <person name="Bekaert M."/>
        </authorList>
    </citation>
    <scope>NUCLEOTIDE SEQUENCE [LARGE SCALE GENOMIC DNA]</scope>
    <source>
        <strain evidence="3">wild</strain>
    </source>
</reference>
<keyword evidence="3" id="KW-1185">Reference proteome</keyword>
<feature type="transmembrane region" description="Helical" evidence="1">
    <location>
        <begin position="442"/>
        <end position="463"/>
    </location>
</feature>
<dbReference type="AlphaFoldDB" id="A0A6J8CB60"/>
<keyword evidence="1" id="KW-1133">Transmembrane helix</keyword>
<keyword evidence="1" id="KW-0812">Transmembrane</keyword>
<evidence type="ECO:0008006" key="4">
    <source>
        <dbReference type="Google" id="ProtNLM"/>
    </source>
</evidence>
<accession>A0A6J8CB60</accession>
<name>A0A6J8CB60_MYTCO</name>